<evidence type="ECO:0000313" key="3">
    <source>
        <dbReference type="Proteomes" id="UP000823388"/>
    </source>
</evidence>
<accession>A0A8T0WYE8</accession>
<protein>
    <submittedName>
        <fullName evidence="2">Uncharacterized protein</fullName>
    </submittedName>
</protein>
<organism evidence="2 3">
    <name type="scientific">Panicum virgatum</name>
    <name type="common">Blackwell switchgrass</name>
    <dbReference type="NCBI Taxonomy" id="38727"/>
    <lineage>
        <taxon>Eukaryota</taxon>
        <taxon>Viridiplantae</taxon>
        <taxon>Streptophyta</taxon>
        <taxon>Embryophyta</taxon>
        <taxon>Tracheophyta</taxon>
        <taxon>Spermatophyta</taxon>
        <taxon>Magnoliopsida</taxon>
        <taxon>Liliopsida</taxon>
        <taxon>Poales</taxon>
        <taxon>Poaceae</taxon>
        <taxon>PACMAD clade</taxon>
        <taxon>Panicoideae</taxon>
        <taxon>Panicodae</taxon>
        <taxon>Paniceae</taxon>
        <taxon>Panicinae</taxon>
        <taxon>Panicum</taxon>
        <taxon>Panicum sect. Hiantes</taxon>
    </lineage>
</organism>
<dbReference type="AlphaFoldDB" id="A0A8T0WYE8"/>
<gene>
    <name evidence="2" type="ORF">PVAP13_1NG222700</name>
</gene>
<evidence type="ECO:0000256" key="1">
    <source>
        <dbReference type="SAM" id="SignalP"/>
    </source>
</evidence>
<evidence type="ECO:0000313" key="2">
    <source>
        <dbReference type="EMBL" id="KAG2650656.1"/>
    </source>
</evidence>
<comment type="caution">
    <text evidence="2">The sequence shown here is derived from an EMBL/GenBank/DDBJ whole genome shotgun (WGS) entry which is preliminary data.</text>
</comment>
<dbReference type="EMBL" id="CM029038">
    <property type="protein sequence ID" value="KAG2650656.1"/>
    <property type="molecule type" value="Genomic_DNA"/>
</dbReference>
<keyword evidence="3" id="KW-1185">Reference proteome</keyword>
<feature type="signal peptide" evidence="1">
    <location>
        <begin position="1"/>
        <end position="23"/>
    </location>
</feature>
<reference evidence="2" key="1">
    <citation type="submission" date="2020-05" db="EMBL/GenBank/DDBJ databases">
        <title>WGS assembly of Panicum virgatum.</title>
        <authorList>
            <person name="Lovell J.T."/>
            <person name="Jenkins J."/>
            <person name="Shu S."/>
            <person name="Juenger T.E."/>
            <person name="Schmutz J."/>
        </authorList>
    </citation>
    <scope>NUCLEOTIDE SEQUENCE</scope>
    <source>
        <strain evidence="2">AP13</strain>
    </source>
</reference>
<sequence length="89" mass="9350">MASASQSLIILTIIALLVSGARPQVQPGRHCVRSNLSQSGQRCTPNDACHAICDKLKGSDGKCEDGACMCTFCSPYIPSKRPIGSKGRG</sequence>
<dbReference type="InterPro" id="IPR036574">
    <property type="entry name" value="Scorpion_toxin-like_sf"/>
</dbReference>
<proteinExistence type="predicted"/>
<feature type="chain" id="PRO_5035803772" evidence="1">
    <location>
        <begin position="24"/>
        <end position="89"/>
    </location>
</feature>
<keyword evidence="1" id="KW-0732">Signal</keyword>
<dbReference type="SUPFAM" id="SSF57095">
    <property type="entry name" value="Scorpion toxin-like"/>
    <property type="match status" value="1"/>
</dbReference>
<name>A0A8T0WYE8_PANVG</name>
<dbReference type="Proteomes" id="UP000823388">
    <property type="component" value="Chromosome 1N"/>
</dbReference>